<evidence type="ECO:0000313" key="3">
    <source>
        <dbReference type="EMBL" id="KAE9138747.1"/>
    </source>
</evidence>
<evidence type="ECO:0000256" key="1">
    <source>
        <dbReference type="SAM" id="MobiDB-lite"/>
    </source>
</evidence>
<evidence type="ECO:0000313" key="4">
    <source>
        <dbReference type="EMBL" id="KAE9212988.1"/>
    </source>
</evidence>
<dbReference type="EMBL" id="QXFX01000019">
    <property type="protein sequence ID" value="KAE9138747.1"/>
    <property type="molecule type" value="Genomic_DNA"/>
</dbReference>
<accession>A0A6G0NL57</accession>
<protein>
    <recommendedName>
        <fullName evidence="2">WRKY19-like zinc finger domain-containing protein</fullName>
    </recommendedName>
</protein>
<feature type="domain" description="WRKY19-like zinc finger" evidence="2">
    <location>
        <begin position="112"/>
        <end position="135"/>
    </location>
</feature>
<sequence>MNVEQNAAVEVPESAAQSGDGSQVLASSTSVDNSTNGKKRKLCDVEGCKSAVRSRGLCKAHGGGTRCKVDGCKRGAQGADLCIAHGGGPRCGVPYCRSAAQSRGLCKKHGGGIRCEMEGCTKSSQGNGFCRRHGGGYKCKHPRGCRKWAQAHGLCAEHIGLLSIENRSEEHQSATNADAPGDVNQAIATEAALPPNIAALCRVPGCTGFVDRKRLCRFHRVNPHCNFLGGCLNVAHANGMCLTHSNALVAGTSRSTQLSHSNETLSSQLGTNDHATRSHGLTTARQQELQAREYCDAALRTRSAELFSVLGNEASPATRTTARRQQRVAEQYYNEALATCAIRFIRSNSRSYYY</sequence>
<feature type="region of interest" description="Disordered" evidence="1">
    <location>
        <begin position="253"/>
        <end position="276"/>
    </location>
</feature>
<organism evidence="4 5">
    <name type="scientific">Phytophthora fragariae</name>
    <dbReference type="NCBI Taxonomy" id="53985"/>
    <lineage>
        <taxon>Eukaryota</taxon>
        <taxon>Sar</taxon>
        <taxon>Stramenopiles</taxon>
        <taxon>Oomycota</taxon>
        <taxon>Peronosporomycetes</taxon>
        <taxon>Peronosporales</taxon>
        <taxon>Peronosporaceae</taxon>
        <taxon>Phytophthora</taxon>
    </lineage>
</organism>
<feature type="domain" description="WRKY19-like zinc finger" evidence="2">
    <location>
        <begin position="64"/>
        <end position="87"/>
    </location>
</feature>
<feature type="region of interest" description="Disordered" evidence="1">
    <location>
        <begin position="1"/>
        <end position="39"/>
    </location>
</feature>
<dbReference type="PANTHER" id="PTHR31827">
    <property type="entry name" value="EMB|CAB89363.1"/>
    <property type="match status" value="1"/>
</dbReference>
<dbReference type="AlphaFoldDB" id="A0A6G0NL57"/>
<gene>
    <name evidence="4" type="ORF">PF004_g15477</name>
    <name evidence="3" type="ORF">PF010_g825</name>
</gene>
<feature type="compositionally biased region" description="Polar residues" evidence="1">
    <location>
        <begin position="15"/>
        <end position="36"/>
    </location>
</feature>
<dbReference type="EMBL" id="QXGC01001040">
    <property type="protein sequence ID" value="KAE9212988.1"/>
    <property type="molecule type" value="Genomic_DNA"/>
</dbReference>
<proteinExistence type="predicted"/>
<dbReference type="Proteomes" id="UP000488956">
    <property type="component" value="Unassembled WGS sequence"/>
</dbReference>
<dbReference type="InterPro" id="IPR056866">
    <property type="entry name" value="Znf_WRKY19"/>
</dbReference>
<evidence type="ECO:0000259" key="2">
    <source>
        <dbReference type="Pfam" id="PF24906"/>
    </source>
</evidence>
<feature type="domain" description="WRKY19-like zinc finger" evidence="2">
    <location>
        <begin position="41"/>
        <end position="63"/>
    </location>
</feature>
<name>A0A6G0NL57_9STRA</name>
<dbReference type="Proteomes" id="UP000476176">
    <property type="component" value="Unassembled WGS sequence"/>
</dbReference>
<evidence type="ECO:0000313" key="6">
    <source>
        <dbReference type="Proteomes" id="UP000488956"/>
    </source>
</evidence>
<comment type="caution">
    <text evidence="4">The sequence shown here is derived from an EMBL/GenBank/DDBJ whole genome shotgun (WGS) entry which is preliminary data.</text>
</comment>
<dbReference type="Pfam" id="PF24906">
    <property type="entry name" value="Zf_WRKY19"/>
    <property type="match status" value="3"/>
</dbReference>
<evidence type="ECO:0000313" key="5">
    <source>
        <dbReference type="Proteomes" id="UP000476176"/>
    </source>
</evidence>
<reference evidence="5 6" key="1">
    <citation type="submission" date="2018-09" db="EMBL/GenBank/DDBJ databases">
        <title>Genomic investigation of the strawberry pathogen Phytophthora fragariae indicates pathogenicity is determined by transcriptional variation in three key races.</title>
        <authorList>
            <person name="Adams T.M."/>
            <person name="Armitage A.D."/>
            <person name="Sobczyk M.K."/>
            <person name="Bates H.J."/>
            <person name="Dunwell J.M."/>
            <person name="Nellist C.F."/>
            <person name="Harrison R.J."/>
        </authorList>
    </citation>
    <scope>NUCLEOTIDE SEQUENCE [LARGE SCALE GENOMIC DNA]</scope>
    <source>
        <strain evidence="4 5">BC-23</strain>
        <strain evidence="3 6">ONT-3</strain>
    </source>
</reference>
<dbReference type="PANTHER" id="PTHR31827:SF1">
    <property type="entry name" value="EMB|CAB89363.1"/>
    <property type="match status" value="1"/>
</dbReference>